<gene>
    <name evidence="2" type="primary">Acey_s0047.g1440</name>
    <name evidence="2" type="ORF">Y032_0047g1440</name>
</gene>
<proteinExistence type="predicted"/>
<reference evidence="3" key="1">
    <citation type="journal article" date="2015" name="Nat. Genet.">
        <title>The genome and transcriptome of the zoonotic hookworm Ancylostoma ceylanicum identify infection-specific gene families.</title>
        <authorList>
            <person name="Schwarz E.M."/>
            <person name="Hu Y."/>
            <person name="Antoshechkin I."/>
            <person name="Miller M.M."/>
            <person name="Sternberg P.W."/>
            <person name="Aroian R.V."/>
        </authorList>
    </citation>
    <scope>NUCLEOTIDE SEQUENCE</scope>
    <source>
        <strain evidence="3">HY135</strain>
    </source>
</reference>
<feature type="compositionally biased region" description="Polar residues" evidence="1">
    <location>
        <begin position="79"/>
        <end position="88"/>
    </location>
</feature>
<evidence type="ECO:0000256" key="1">
    <source>
        <dbReference type="SAM" id="MobiDB-lite"/>
    </source>
</evidence>
<comment type="caution">
    <text evidence="2">The sequence shown here is derived from an EMBL/GenBank/DDBJ whole genome shotgun (WGS) entry which is preliminary data.</text>
</comment>
<protein>
    <submittedName>
        <fullName evidence="2">Uncharacterized protein</fullName>
    </submittedName>
</protein>
<accession>A0A016UBN3</accession>
<dbReference type="AlphaFoldDB" id="A0A016UBN3"/>
<dbReference type="Proteomes" id="UP000024635">
    <property type="component" value="Unassembled WGS sequence"/>
</dbReference>
<dbReference type="EMBL" id="JARK01001383">
    <property type="protein sequence ID" value="EYC12361.1"/>
    <property type="molecule type" value="Genomic_DNA"/>
</dbReference>
<feature type="compositionally biased region" description="Polar residues" evidence="1">
    <location>
        <begin position="8"/>
        <end position="33"/>
    </location>
</feature>
<feature type="region of interest" description="Disordered" evidence="1">
    <location>
        <begin position="1"/>
        <end position="41"/>
    </location>
</feature>
<evidence type="ECO:0000313" key="2">
    <source>
        <dbReference type="EMBL" id="EYC12361.1"/>
    </source>
</evidence>
<feature type="compositionally biased region" description="Basic and acidic residues" evidence="1">
    <location>
        <begin position="66"/>
        <end position="77"/>
    </location>
</feature>
<feature type="region of interest" description="Disordered" evidence="1">
    <location>
        <begin position="66"/>
        <end position="88"/>
    </location>
</feature>
<keyword evidence="3" id="KW-1185">Reference proteome</keyword>
<dbReference type="OrthoDB" id="5872600at2759"/>
<name>A0A016UBN3_9BILA</name>
<evidence type="ECO:0000313" key="3">
    <source>
        <dbReference type="Proteomes" id="UP000024635"/>
    </source>
</evidence>
<organism evidence="2 3">
    <name type="scientific">Ancylostoma ceylanicum</name>
    <dbReference type="NCBI Taxonomy" id="53326"/>
    <lineage>
        <taxon>Eukaryota</taxon>
        <taxon>Metazoa</taxon>
        <taxon>Ecdysozoa</taxon>
        <taxon>Nematoda</taxon>
        <taxon>Chromadorea</taxon>
        <taxon>Rhabditida</taxon>
        <taxon>Rhabditina</taxon>
        <taxon>Rhabditomorpha</taxon>
        <taxon>Strongyloidea</taxon>
        <taxon>Ancylostomatidae</taxon>
        <taxon>Ancylostomatinae</taxon>
        <taxon>Ancylostoma</taxon>
    </lineage>
</organism>
<sequence>MSLWELSLASNYESTSNSELSLSPPSYSVQEDPSSGDLRSRLHQIWPDRPEFGRYSLEYEYMENLRKRSEKERKGRESNTFNSPDTLL</sequence>